<name>A0A1V6TWT0_9EURO</name>
<gene>
    <name evidence="2" type="ORF">PENFLA_c002G10491</name>
</gene>
<protein>
    <recommendedName>
        <fullName evidence="4">Fatty acid desaturase domain-containing protein</fullName>
    </recommendedName>
</protein>
<proteinExistence type="predicted"/>
<sequence>MWYDRDLIADFTRYVARFFFLISMDLPLYFLRHNLRLPFTSLDTLRRTNGGQIGSARLLDPNDPSSDFRCSITLIDVASNRFCFNDSYHTSHHLHARRHWREHPVALLRDQERYSDERALVFQSIDHLMLTVHLLRKNYAHLARCIITISAEQRAMSLEERADLLRSRTRRFPELLFGTKERI</sequence>
<dbReference type="Proteomes" id="UP000191342">
    <property type="component" value="Unassembled WGS sequence"/>
</dbReference>
<keyword evidence="1" id="KW-1133">Transmembrane helix</keyword>
<dbReference type="PANTHER" id="PTHR36459:SF1">
    <property type="entry name" value="FATTY ACID DESATURASE DOMAIN-CONTAINING PROTEIN-RELATED"/>
    <property type="match status" value="1"/>
</dbReference>
<keyword evidence="1" id="KW-0472">Membrane</keyword>
<evidence type="ECO:0000256" key="1">
    <source>
        <dbReference type="SAM" id="Phobius"/>
    </source>
</evidence>
<evidence type="ECO:0008006" key="4">
    <source>
        <dbReference type="Google" id="ProtNLM"/>
    </source>
</evidence>
<evidence type="ECO:0000313" key="2">
    <source>
        <dbReference type="EMBL" id="OQE30656.1"/>
    </source>
</evidence>
<dbReference type="AlphaFoldDB" id="A0A1V6TWT0"/>
<organism evidence="2 3">
    <name type="scientific">Penicillium flavigenum</name>
    <dbReference type="NCBI Taxonomy" id="254877"/>
    <lineage>
        <taxon>Eukaryota</taxon>
        <taxon>Fungi</taxon>
        <taxon>Dikarya</taxon>
        <taxon>Ascomycota</taxon>
        <taxon>Pezizomycotina</taxon>
        <taxon>Eurotiomycetes</taxon>
        <taxon>Eurotiomycetidae</taxon>
        <taxon>Eurotiales</taxon>
        <taxon>Aspergillaceae</taxon>
        <taxon>Penicillium</taxon>
    </lineage>
</organism>
<evidence type="ECO:0000313" key="3">
    <source>
        <dbReference type="Proteomes" id="UP000191342"/>
    </source>
</evidence>
<comment type="caution">
    <text evidence="2">The sequence shown here is derived from an EMBL/GenBank/DDBJ whole genome shotgun (WGS) entry which is preliminary data.</text>
</comment>
<keyword evidence="1" id="KW-0812">Transmembrane</keyword>
<reference evidence="3" key="1">
    <citation type="journal article" date="2017" name="Nat. Microbiol.">
        <title>Global analysis of biosynthetic gene clusters reveals vast potential of secondary metabolite production in Penicillium species.</title>
        <authorList>
            <person name="Nielsen J.C."/>
            <person name="Grijseels S."/>
            <person name="Prigent S."/>
            <person name="Ji B."/>
            <person name="Dainat J."/>
            <person name="Nielsen K.F."/>
            <person name="Frisvad J.C."/>
            <person name="Workman M."/>
            <person name="Nielsen J."/>
        </authorList>
    </citation>
    <scope>NUCLEOTIDE SEQUENCE [LARGE SCALE GENOMIC DNA]</scope>
    <source>
        <strain evidence="3">IBT 14082</strain>
    </source>
</reference>
<dbReference type="STRING" id="254877.A0A1V6TWT0"/>
<dbReference type="PANTHER" id="PTHR36459">
    <property type="entry name" value="ORF"/>
    <property type="match status" value="1"/>
</dbReference>
<dbReference type="EMBL" id="MLQL01000002">
    <property type="protein sequence ID" value="OQE30656.1"/>
    <property type="molecule type" value="Genomic_DNA"/>
</dbReference>
<keyword evidence="3" id="KW-1185">Reference proteome</keyword>
<dbReference type="OrthoDB" id="1470350at2759"/>
<accession>A0A1V6TWT0</accession>
<feature type="transmembrane region" description="Helical" evidence="1">
    <location>
        <begin position="14"/>
        <end position="31"/>
    </location>
</feature>